<evidence type="ECO:0008006" key="3">
    <source>
        <dbReference type="Google" id="ProtNLM"/>
    </source>
</evidence>
<sequence length="559" mass="60565">MDSTILIHEEGNADPSSSPFESRKHLFMHVSDTVMKGSVEFSHLCVKGTFAEGGYVERGGTSIALNYYRSIYIHHCRFVNKSQMNMANEYIVSAQVQHNEFDSTCRDMARFRSSWNCFIAQNRFLHCDDDAVALHQAVYVSGTGNIREGIIVADNTFEDTCGIHILGGRVVNVHDNILRRVKQTVISIDSDSSEGVNPMFAINVHDNQIFDSIIRPDSFPQSQFACIGVNYGGVYGRPTGSPAPMENQSGTQTFLAPYAYRDVQGGASTYPGMFGINIHDNLIQRTLPTVANYSAWGVGQCFSVSGFVDPPVTDAELRPSAGIVVQSDARAIRIHGNTISCASYGVILDSPTRNFSGIGSKIYDNLFYDCVLGGIQINSPGAQQNMQIWIDGNEFNLDPYCLSANRGAAGSWQADSGPYGVACNGVSGLLVTGNVFSNLGAPLSGSVSAMWNARGNWARCQPNVTGFSTLNKGIGNIPVVGDRFTIDTFYSDPTQSNYQTPMNTSSFSNESSGMPTAGFWMAGTFVRNVNTAVAAYGYYRLTTGSGNVSGTDWKTVSLS</sequence>
<keyword evidence="2" id="KW-1185">Reference proteome</keyword>
<comment type="caution">
    <text evidence="1">The sequence shown here is derived from an EMBL/GenBank/DDBJ whole genome shotgun (WGS) entry which is preliminary data.</text>
</comment>
<dbReference type="SMART" id="SM00710">
    <property type="entry name" value="PbH1"/>
    <property type="match status" value="4"/>
</dbReference>
<dbReference type="SUPFAM" id="SSF51126">
    <property type="entry name" value="Pectin lyase-like"/>
    <property type="match status" value="1"/>
</dbReference>
<evidence type="ECO:0000313" key="1">
    <source>
        <dbReference type="EMBL" id="SOE82086.1"/>
    </source>
</evidence>
<accession>A0A7Z7IB51</accession>
<dbReference type="RefSeq" id="WP_097190396.1">
    <property type="nucleotide sequence ID" value="NZ_OCSU01000002.1"/>
</dbReference>
<proteinExistence type="predicted"/>
<name>A0A7Z7IB51_9BURK</name>
<dbReference type="Proteomes" id="UP000219522">
    <property type="component" value="Unassembled WGS sequence"/>
</dbReference>
<dbReference type="InterPro" id="IPR006626">
    <property type="entry name" value="PbH1"/>
</dbReference>
<gene>
    <name evidence="1" type="ORF">SAMN05446927_5395</name>
</gene>
<dbReference type="InterPro" id="IPR011050">
    <property type="entry name" value="Pectin_lyase_fold/virulence"/>
</dbReference>
<organism evidence="1 2">
    <name type="scientific">Caballeronia arationis</name>
    <dbReference type="NCBI Taxonomy" id="1777142"/>
    <lineage>
        <taxon>Bacteria</taxon>
        <taxon>Pseudomonadati</taxon>
        <taxon>Pseudomonadota</taxon>
        <taxon>Betaproteobacteria</taxon>
        <taxon>Burkholderiales</taxon>
        <taxon>Burkholderiaceae</taxon>
        <taxon>Caballeronia</taxon>
    </lineage>
</organism>
<reference evidence="1 2" key="1">
    <citation type="submission" date="2017-09" db="EMBL/GenBank/DDBJ databases">
        <authorList>
            <person name="Varghese N."/>
            <person name="Submissions S."/>
        </authorList>
    </citation>
    <scope>NUCLEOTIDE SEQUENCE [LARGE SCALE GENOMIC DNA]</scope>
    <source>
        <strain evidence="1 2">OK806</strain>
    </source>
</reference>
<dbReference type="EMBL" id="OCSU01000002">
    <property type="protein sequence ID" value="SOE82086.1"/>
    <property type="molecule type" value="Genomic_DNA"/>
</dbReference>
<evidence type="ECO:0000313" key="2">
    <source>
        <dbReference type="Proteomes" id="UP000219522"/>
    </source>
</evidence>
<protein>
    <recommendedName>
        <fullName evidence="3">Right handed beta helix domain-containing protein</fullName>
    </recommendedName>
</protein>
<dbReference type="AlphaFoldDB" id="A0A7Z7IB51"/>